<gene>
    <name evidence="1" type="ORF">AL072_18290</name>
</gene>
<protein>
    <submittedName>
        <fullName evidence="1">Uncharacterized protein</fullName>
    </submittedName>
</protein>
<evidence type="ECO:0000313" key="1">
    <source>
        <dbReference type="EMBL" id="ALG72909.1"/>
    </source>
</evidence>
<proteinExistence type="predicted"/>
<dbReference type="KEGG" id="ati:AL072_18290"/>
<sequence>MNERPLVMMWSISAGGAAEAVFLTCLEQFKQSPSKAKVKAIFEWLVDQGDASTKSGWGKGDGHWGSMNLESDGVSNSVKQTAATISTNSKYYIARKSWWGKRSAALHGNLGNSPAPNMFDGLIGQAVSALNTVTPSFGGWTIDKLDRQDSYIVSRLKGMEYMNNAFQTAGFNTAAIGIRLPFKFR</sequence>
<dbReference type="Proteomes" id="UP000069935">
    <property type="component" value="Chromosome 2"/>
</dbReference>
<reference evidence="1 2" key="2">
    <citation type="journal article" date="2016" name="Genome Announc.">
        <title>Complete Genome Sequence of a Strain of Azospirillum thiophilum Isolated from a Sulfide Spring.</title>
        <authorList>
            <person name="Fomenkov A."/>
            <person name="Vincze T."/>
            <person name="Grabovich M."/>
            <person name="Anton B.P."/>
            <person name="Dubinina G."/>
            <person name="Orlova M."/>
            <person name="Belousova E."/>
            <person name="Roberts R.J."/>
        </authorList>
    </citation>
    <scope>NUCLEOTIDE SEQUENCE [LARGE SCALE GENOMIC DNA]</scope>
    <source>
        <strain evidence="1 2">BV-S</strain>
    </source>
</reference>
<evidence type="ECO:0000313" key="2">
    <source>
        <dbReference type="Proteomes" id="UP000069935"/>
    </source>
</evidence>
<reference evidence="2" key="1">
    <citation type="submission" date="2015-08" db="EMBL/GenBank/DDBJ databases">
        <title>Complete Genome Sequence of Azospirillum thiophilum BV-S.</title>
        <authorList>
            <person name="Fomenkov A."/>
            <person name="Vincze T."/>
            <person name="Grabovich M."/>
            <person name="Dubinina G."/>
            <person name="Orlova M."/>
            <person name="Belousova E."/>
            <person name="Roberts R.J."/>
        </authorList>
    </citation>
    <scope>NUCLEOTIDE SEQUENCE [LARGE SCALE GENOMIC DNA]</scope>
    <source>
        <strain evidence="2">BV-S</strain>
    </source>
</reference>
<accession>A0AAC9EXW7</accession>
<dbReference type="EMBL" id="CP012402">
    <property type="protein sequence ID" value="ALG72909.1"/>
    <property type="molecule type" value="Genomic_DNA"/>
</dbReference>
<keyword evidence="2" id="KW-1185">Reference proteome</keyword>
<organism evidence="1 2">
    <name type="scientific">Azospirillum thiophilum</name>
    <dbReference type="NCBI Taxonomy" id="528244"/>
    <lineage>
        <taxon>Bacteria</taxon>
        <taxon>Pseudomonadati</taxon>
        <taxon>Pseudomonadota</taxon>
        <taxon>Alphaproteobacteria</taxon>
        <taxon>Rhodospirillales</taxon>
        <taxon>Azospirillaceae</taxon>
        <taxon>Azospirillum</taxon>
    </lineage>
</organism>
<dbReference type="AlphaFoldDB" id="A0AAC9EXW7"/>
<name>A0AAC9EXW7_9PROT</name>